<dbReference type="InterPro" id="IPR036188">
    <property type="entry name" value="FAD/NAD-bd_sf"/>
</dbReference>
<evidence type="ECO:0000256" key="1">
    <source>
        <dbReference type="ARBA" id="ARBA00001974"/>
    </source>
</evidence>
<dbReference type="Pfam" id="PF13450">
    <property type="entry name" value="NAD_binding_8"/>
    <property type="match status" value="1"/>
</dbReference>
<evidence type="ECO:0000256" key="3">
    <source>
        <dbReference type="ARBA" id="ARBA00022630"/>
    </source>
</evidence>
<dbReference type="SUPFAM" id="SSF51905">
    <property type="entry name" value="FAD/NAD(P)-binding domain"/>
    <property type="match status" value="1"/>
</dbReference>
<protein>
    <submittedName>
        <fullName evidence="8">FAD-dependent oxidoreductase</fullName>
    </submittedName>
</protein>
<keyword evidence="4" id="KW-0274">FAD</keyword>
<dbReference type="PANTHER" id="PTHR43872:SF1">
    <property type="entry name" value="MONOOXYGENASE, PUTATIVE (AFU_ORTHOLOGUE AFUA_8G02570)-RELATED"/>
    <property type="match status" value="1"/>
</dbReference>
<dbReference type="GO" id="GO:0050660">
    <property type="term" value="F:flavin adenine dinucleotide binding"/>
    <property type="evidence" value="ECO:0007669"/>
    <property type="project" value="InterPro"/>
</dbReference>
<dbReference type="EMBL" id="WXZT01000030">
    <property type="protein sequence ID" value="MZZ16691.1"/>
    <property type="molecule type" value="Genomic_DNA"/>
</dbReference>
<accession>A0A069Q862</accession>
<dbReference type="FunFam" id="3.50.50.60:FF:000228">
    <property type="entry name" value="FAD-containing monooxygenase EthA"/>
    <property type="match status" value="1"/>
</dbReference>
<dbReference type="RefSeq" id="WP_004349748.1">
    <property type="nucleotide sequence ID" value="NZ_AP031604.1"/>
</dbReference>
<comment type="similarity">
    <text evidence="2">Belongs to the FAD-binding monooxygenase family.</text>
</comment>
<dbReference type="eggNOG" id="COG2072">
    <property type="taxonomic scope" value="Bacteria"/>
</dbReference>
<sequence length="508" mass="56937">MSSHTALPIEPLDVLIIGAGVSGIGAAAYLRRHQPHKVFAILESRERMGGTWDLFRYPGIRSDSDLYTFGFDFKPWTKAKSLADAADILEYLREAVAEYQLDPFIQYRQKVVSANWQSDKGLWAVCVEDGHTAETRTIECRWLFSAGGYYRYDQGFSPRFEGAEQFKGQIIHPQHWPERLDYRGKHVVVIGSGATAVTLIPAMADEVASITMLQRTPSYIVNQPANDSVAAFLRKILPAQTAYSLTRYKNAKITLVFWRFCQRFPGLARKLLIWLTRRELPKGYPVDVHFNPPYKPWDQRLCSVPEGDLFKAISAGKASVVTDHIERFTESGVLLKSGTELKADIIITATGLNVQLFGGIALHKDGEPVVLSQTLAYKGTMLSGVPNFAFAVGYTNSSWTLKVCLLCDHFCRLLGFMDSQGHNVCEPKAPDGVETRPLLDFGAGYVQRALDSMPRQGPREPWVMSMDYFRDIKLLRRGKVADECLRFSTVPDAYLHRSVALQTQGGGR</sequence>
<proteinExistence type="inferred from homology"/>
<evidence type="ECO:0000256" key="5">
    <source>
        <dbReference type="ARBA" id="ARBA00022857"/>
    </source>
</evidence>
<comment type="caution">
    <text evidence="8">The sequence shown here is derived from an EMBL/GenBank/DDBJ whole genome shotgun (WGS) entry which is preliminary data.</text>
</comment>
<dbReference type="Gene3D" id="3.50.50.60">
    <property type="entry name" value="FAD/NAD(P)-binding domain"/>
    <property type="match status" value="2"/>
</dbReference>
<dbReference type="GO" id="GO:0004499">
    <property type="term" value="F:N,N-dimethylaniline monooxygenase activity"/>
    <property type="evidence" value="ECO:0007669"/>
    <property type="project" value="InterPro"/>
</dbReference>
<gene>
    <name evidence="8" type="ORF">GUL26_30965</name>
</gene>
<dbReference type="Proteomes" id="UP000644192">
    <property type="component" value="Unassembled WGS sequence"/>
</dbReference>
<evidence type="ECO:0000313" key="9">
    <source>
        <dbReference type="Proteomes" id="UP000644192"/>
    </source>
</evidence>
<keyword evidence="5" id="KW-0521">NADP</keyword>
<comment type="cofactor">
    <cofactor evidence="1">
        <name>FAD</name>
        <dbReference type="ChEBI" id="CHEBI:57692"/>
    </cofactor>
</comment>
<reference evidence="8" key="1">
    <citation type="submission" date="2020-01" db="EMBL/GenBank/DDBJ databases">
        <title>Bacteria Cultured from War Wounds Associated with the Conflict in Eastern Ukraine.</title>
        <authorList>
            <person name="Snesrud E."/>
            <person name="Galac M.R."/>
            <person name="Mc Gann P."/>
            <person name="Valentine K."/>
            <person name="Viacheslav K."/>
        </authorList>
    </citation>
    <scope>NUCLEOTIDE SEQUENCE</scope>
    <source>
        <strain evidence="8">VNMU148</strain>
    </source>
</reference>
<organism evidence="8 9">
    <name type="scientific">Pseudomonas aeruginosa</name>
    <dbReference type="NCBI Taxonomy" id="287"/>
    <lineage>
        <taxon>Bacteria</taxon>
        <taxon>Pseudomonadati</taxon>
        <taxon>Pseudomonadota</taxon>
        <taxon>Gammaproteobacteria</taxon>
        <taxon>Pseudomonadales</taxon>
        <taxon>Pseudomonadaceae</taxon>
        <taxon>Pseudomonas</taxon>
    </lineage>
</organism>
<dbReference type="InterPro" id="IPR020946">
    <property type="entry name" value="Flavin_mOase-like"/>
</dbReference>
<dbReference type="GO" id="GO:0050661">
    <property type="term" value="F:NADP binding"/>
    <property type="evidence" value="ECO:0007669"/>
    <property type="project" value="InterPro"/>
</dbReference>
<keyword evidence="6" id="KW-0560">Oxidoreductase</keyword>
<keyword evidence="3" id="KW-0285">Flavoprotein</keyword>
<keyword evidence="7" id="KW-0503">Monooxygenase</keyword>
<name>A0A069Q862_PSEAI</name>
<dbReference type="FunFam" id="3.50.50.60:FF:000384">
    <property type="entry name" value="FAD-containing monooxygenase MymA"/>
    <property type="match status" value="1"/>
</dbReference>
<evidence type="ECO:0000256" key="2">
    <source>
        <dbReference type="ARBA" id="ARBA00010139"/>
    </source>
</evidence>
<dbReference type="PRINTS" id="PR00469">
    <property type="entry name" value="PNDRDTASEII"/>
</dbReference>
<evidence type="ECO:0000256" key="4">
    <source>
        <dbReference type="ARBA" id="ARBA00022827"/>
    </source>
</evidence>
<evidence type="ECO:0000256" key="6">
    <source>
        <dbReference type="ARBA" id="ARBA00023002"/>
    </source>
</evidence>
<dbReference type="InterPro" id="IPR051820">
    <property type="entry name" value="FAD-binding_MO"/>
</dbReference>
<evidence type="ECO:0000313" key="8">
    <source>
        <dbReference type="EMBL" id="MZZ16691.1"/>
    </source>
</evidence>
<dbReference type="AlphaFoldDB" id="A0A069Q862"/>
<evidence type="ECO:0000256" key="7">
    <source>
        <dbReference type="ARBA" id="ARBA00023033"/>
    </source>
</evidence>
<dbReference type="Pfam" id="PF00743">
    <property type="entry name" value="FMO-like"/>
    <property type="match status" value="1"/>
</dbReference>
<dbReference type="PANTHER" id="PTHR43872">
    <property type="entry name" value="MONOOXYGENASE, PUTATIVE (AFU_ORTHOLOGUE AFUA_8G02570)-RELATED"/>
    <property type="match status" value="1"/>
</dbReference>